<dbReference type="PRINTS" id="PR00142">
    <property type="entry name" value="RECA"/>
</dbReference>
<name>A0A828PIL2_ACTPL</name>
<reference evidence="16 17" key="1">
    <citation type="journal article" date="2010" name="J. Bacteriol.">
        <title>Comparative genomic characterization of Actinobacillus pleuropneumoniae.</title>
        <authorList>
            <person name="Xu Z."/>
            <person name="Chen X."/>
            <person name="Li L."/>
            <person name="Li T."/>
            <person name="Wang S."/>
            <person name="Chen H."/>
            <person name="Zhou R."/>
        </authorList>
    </citation>
    <scope>NUCLEOTIDE SEQUENCE [LARGE SCALE GENOMIC DNA]</scope>
    <source>
        <strain evidence="16 17">Femo</strain>
    </source>
</reference>
<dbReference type="SMART" id="SM00382">
    <property type="entry name" value="AAA"/>
    <property type="match status" value="1"/>
</dbReference>
<evidence type="ECO:0000259" key="14">
    <source>
        <dbReference type="PROSITE" id="PS50162"/>
    </source>
</evidence>
<dbReference type="PROSITE" id="PS50163">
    <property type="entry name" value="RECA_3"/>
    <property type="match status" value="1"/>
</dbReference>
<evidence type="ECO:0000313" key="16">
    <source>
        <dbReference type="EMBL" id="EFM91835.1"/>
    </source>
</evidence>
<accession>A0A828PIL2</accession>
<dbReference type="Gene3D" id="3.40.50.300">
    <property type="entry name" value="P-loop containing nucleotide triphosphate hydrolases"/>
    <property type="match status" value="1"/>
</dbReference>
<evidence type="ECO:0000259" key="15">
    <source>
        <dbReference type="PROSITE" id="PS50163"/>
    </source>
</evidence>
<evidence type="ECO:0000256" key="4">
    <source>
        <dbReference type="ARBA" id="ARBA00022763"/>
    </source>
</evidence>
<evidence type="ECO:0000256" key="5">
    <source>
        <dbReference type="ARBA" id="ARBA00022840"/>
    </source>
</evidence>
<dbReference type="SUPFAM" id="SSF52540">
    <property type="entry name" value="P-loop containing nucleoside triphosphate hydrolases"/>
    <property type="match status" value="1"/>
</dbReference>
<keyword evidence="3 10" id="KW-0547">Nucleotide-binding</keyword>
<feature type="compositionally biased region" description="Acidic residues" evidence="13">
    <location>
        <begin position="359"/>
        <end position="376"/>
    </location>
</feature>
<dbReference type="GeneID" id="48599379"/>
<evidence type="ECO:0000256" key="8">
    <source>
        <dbReference type="ARBA" id="ARBA00023204"/>
    </source>
</evidence>
<evidence type="ECO:0000256" key="2">
    <source>
        <dbReference type="ARBA" id="ARBA00015553"/>
    </source>
</evidence>
<evidence type="ECO:0000256" key="7">
    <source>
        <dbReference type="ARBA" id="ARBA00023172"/>
    </source>
</evidence>
<dbReference type="InterPro" id="IPR020584">
    <property type="entry name" value="DNA_recomb/repair_RecA_CS"/>
</dbReference>
<dbReference type="InterPro" id="IPR020587">
    <property type="entry name" value="RecA_monomer-monomer_interface"/>
</dbReference>
<dbReference type="GO" id="GO:0005829">
    <property type="term" value="C:cytosol"/>
    <property type="evidence" value="ECO:0007669"/>
    <property type="project" value="TreeGrafter"/>
</dbReference>
<dbReference type="FunFam" id="3.40.50.300:FF:000087">
    <property type="entry name" value="Recombinase RecA"/>
    <property type="match status" value="1"/>
</dbReference>
<dbReference type="HAMAP" id="MF_00268">
    <property type="entry name" value="RecA"/>
    <property type="match status" value="1"/>
</dbReference>
<dbReference type="InterPro" id="IPR020588">
    <property type="entry name" value="RecA_ATP-bd"/>
</dbReference>
<dbReference type="InterPro" id="IPR027417">
    <property type="entry name" value="P-loop_NTPase"/>
</dbReference>
<keyword evidence="7 10" id="KW-0233">DNA recombination</keyword>
<comment type="similarity">
    <text evidence="1 10 12">Belongs to the RecA family.</text>
</comment>
<dbReference type="PANTHER" id="PTHR45900">
    <property type="entry name" value="RECA"/>
    <property type="match status" value="1"/>
</dbReference>
<dbReference type="PANTHER" id="PTHR45900:SF1">
    <property type="entry name" value="MITOCHONDRIAL DNA REPAIR PROTEIN RECA HOMOLOG-RELATED"/>
    <property type="match status" value="1"/>
</dbReference>
<keyword evidence="10" id="KW-0963">Cytoplasm</keyword>
<keyword evidence="6 10" id="KW-0238">DNA-binding</keyword>
<dbReference type="Pfam" id="PF21096">
    <property type="entry name" value="RecA_C"/>
    <property type="match status" value="1"/>
</dbReference>
<comment type="subcellular location">
    <subcellularLocation>
        <location evidence="10">Cytoplasm</location>
    </subcellularLocation>
</comment>
<keyword evidence="8 10" id="KW-0234">DNA repair</keyword>
<dbReference type="SUPFAM" id="SSF54752">
    <property type="entry name" value="RecA protein, C-terminal domain"/>
    <property type="match status" value="1"/>
</dbReference>
<dbReference type="EMBL" id="ADOG01000017">
    <property type="protein sequence ID" value="EFM91835.1"/>
    <property type="molecule type" value="Genomic_DNA"/>
</dbReference>
<dbReference type="AlphaFoldDB" id="A0A828PIL2"/>
<feature type="domain" description="RecA family profile 2" evidence="15">
    <location>
        <begin position="216"/>
        <end position="289"/>
    </location>
</feature>
<evidence type="ECO:0000256" key="13">
    <source>
        <dbReference type="SAM" id="MobiDB-lite"/>
    </source>
</evidence>
<dbReference type="InterPro" id="IPR049428">
    <property type="entry name" value="RecA-like_N"/>
</dbReference>
<keyword evidence="4 10" id="KW-0227">DNA damage</keyword>
<dbReference type="CDD" id="cd00983">
    <property type="entry name" value="RecA"/>
    <property type="match status" value="1"/>
</dbReference>
<dbReference type="InterPro" id="IPR003593">
    <property type="entry name" value="AAA+_ATPase"/>
</dbReference>
<evidence type="ECO:0000256" key="9">
    <source>
        <dbReference type="ARBA" id="ARBA00023236"/>
    </source>
</evidence>
<keyword evidence="9 10" id="KW-0742">SOS response</keyword>
<dbReference type="RefSeq" id="WP_005598042.1">
    <property type="nucleotide sequence ID" value="NZ_ADOG01000017.1"/>
</dbReference>
<organism evidence="16 17">
    <name type="scientific">Actinobacillus pleuropneumoniae serovar 6 str. Femo</name>
    <dbReference type="NCBI Taxonomy" id="754256"/>
    <lineage>
        <taxon>Bacteria</taxon>
        <taxon>Pseudomonadati</taxon>
        <taxon>Pseudomonadota</taxon>
        <taxon>Gammaproteobacteria</taxon>
        <taxon>Pasteurellales</taxon>
        <taxon>Pasteurellaceae</taxon>
        <taxon>Actinobacillus</taxon>
    </lineage>
</organism>
<dbReference type="PROSITE" id="PS00321">
    <property type="entry name" value="RECA_1"/>
    <property type="match status" value="1"/>
</dbReference>
<sequence length="376" mass="40544">MAADNKKAQKNTVTKQIDPEQKEKALAAALAQIEKQFGKGSIMRLGDTQALDIEAVSTGSIGLDAALGIGGLPMGRIVEIYGPESSGKTTLTLSVIAQAQKSGKTCAFIDAEHALDPVYARKLGVDTDALLISQPDNGEQALEICDALVRSGAVDVIIVDSVAALTPKAEIEGDMGDSHMGLQARLMSQALRKLTANIKATNCLVVFINQIRMKIGVMFGNPETTTGGNALKFYASVRLDIRRSGVVKDGDEVVGSETKVKIVKNKVAPPFREVQFDIMYGEGISRMNELLILAEANGFIQKAGAWFSYEGTKIGQGKNNAIKWLKENPEIAEKIEQDIREQLISTPEKTSAGEQNVLDADDVNDFEDEAFNEEEL</sequence>
<dbReference type="Pfam" id="PF00154">
    <property type="entry name" value="RecA_N"/>
    <property type="match status" value="1"/>
</dbReference>
<keyword evidence="5 10" id="KW-0067">ATP-binding</keyword>
<proteinExistence type="inferred from homology"/>
<evidence type="ECO:0000256" key="10">
    <source>
        <dbReference type="HAMAP-Rule" id="MF_00268"/>
    </source>
</evidence>
<dbReference type="GO" id="GO:0006310">
    <property type="term" value="P:DNA recombination"/>
    <property type="evidence" value="ECO:0007669"/>
    <property type="project" value="UniProtKB-UniRule"/>
</dbReference>
<dbReference type="Proteomes" id="UP000005341">
    <property type="component" value="Unassembled WGS sequence"/>
</dbReference>
<dbReference type="GO" id="GO:0140664">
    <property type="term" value="F:ATP-dependent DNA damage sensor activity"/>
    <property type="evidence" value="ECO:0007669"/>
    <property type="project" value="InterPro"/>
</dbReference>
<evidence type="ECO:0000256" key="1">
    <source>
        <dbReference type="ARBA" id="ARBA00009391"/>
    </source>
</evidence>
<dbReference type="GO" id="GO:0003684">
    <property type="term" value="F:damaged DNA binding"/>
    <property type="evidence" value="ECO:0007669"/>
    <property type="project" value="UniProtKB-UniRule"/>
</dbReference>
<dbReference type="InterPro" id="IPR049261">
    <property type="entry name" value="RecA-like_C"/>
</dbReference>
<dbReference type="NCBIfam" id="TIGR02012">
    <property type="entry name" value="tigrfam_recA"/>
    <property type="match status" value="1"/>
</dbReference>
<evidence type="ECO:0000256" key="6">
    <source>
        <dbReference type="ARBA" id="ARBA00023125"/>
    </source>
</evidence>
<comment type="caution">
    <text evidence="16">The sequence shown here is derived from an EMBL/GenBank/DDBJ whole genome shotgun (WGS) entry which is preliminary data.</text>
</comment>
<evidence type="ECO:0000313" key="17">
    <source>
        <dbReference type="Proteomes" id="UP000005341"/>
    </source>
</evidence>
<feature type="domain" description="RecA family profile 1" evidence="14">
    <location>
        <begin position="52"/>
        <end position="211"/>
    </location>
</feature>
<evidence type="ECO:0000256" key="3">
    <source>
        <dbReference type="ARBA" id="ARBA00022741"/>
    </source>
</evidence>
<dbReference type="PROSITE" id="PS50162">
    <property type="entry name" value="RECA_2"/>
    <property type="match status" value="1"/>
</dbReference>
<dbReference type="GO" id="GO:0003697">
    <property type="term" value="F:single-stranded DNA binding"/>
    <property type="evidence" value="ECO:0007669"/>
    <property type="project" value="UniProtKB-UniRule"/>
</dbReference>
<dbReference type="GO" id="GO:0006281">
    <property type="term" value="P:DNA repair"/>
    <property type="evidence" value="ECO:0007669"/>
    <property type="project" value="UniProtKB-UniRule"/>
</dbReference>
<dbReference type="InterPro" id="IPR013765">
    <property type="entry name" value="DNA_recomb/repair_RecA"/>
</dbReference>
<feature type="region of interest" description="Disordered" evidence="13">
    <location>
        <begin position="346"/>
        <end position="376"/>
    </location>
</feature>
<comment type="function">
    <text evidence="10">Can catalyze the hydrolysis of ATP in the presence of single-stranded DNA, the ATP-dependent uptake of single-stranded DNA by duplex DNA, and the ATP-dependent hybridization of homologous single-stranded DNAs. It interacts with LexA causing its activation and leading to its autocatalytic cleavage.</text>
</comment>
<evidence type="ECO:0000256" key="12">
    <source>
        <dbReference type="RuleBase" id="RU004527"/>
    </source>
</evidence>
<evidence type="ECO:0000256" key="11">
    <source>
        <dbReference type="RuleBase" id="RU000526"/>
    </source>
</evidence>
<protein>
    <recommendedName>
        <fullName evidence="2 10">Protein RecA</fullName>
    </recommendedName>
    <alternativeName>
        <fullName evidence="10 11">Recombinase A</fullName>
    </alternativeName>
</protein>
<gene>
    <name evidence="10" type="primary">recA</name>
    <name evidence="16" type="ORF">appser6_12950</name>
</gene>
<dbReference type="InterPro" id="IPR023400">
    <property type="entry name" value="RecA_C_sf"/>
</dbReference>
<dbReference type="GO" id="GO:0009432">
    <property type="term" value="P:SOS response"/>
    <property type="evidence" value="ECO:0007669"/>
    <property type="project" value="UniProtKB-UniRule"/>
</dbReference>
<dbReference type="GO" id="GO:0005524">
    <property type="term" value="F:ATP binding"/>
    <property type="evidence" value="ECO:0007669"/>
    <property type="project" value="UniProtKB-UniRule"/>
</dbReference>
<feature type="binding site" evidence="10">
    <location>
        <begin position="82"/>
        <end position="89"/>
    </location>
    <ligand>
        <name>ATP</name>
        <dbReference type="ChEBI" id="CHEBI:30616"/>
    </ligand>
</feature>